<comment type="similarity">
    <text evidence="1">Belongs to the histone deacetylase family.</text>
</comment>
<accession>A0A7I9XSH5</accession>
<gene>
    <name evidence="4" type="ORF">MBOT_03140</name>
</gene>
<dbReference type="GO" id="GO:0004407">
    <property type="term" value="F:histone deacetylase activity"/>
    <property type="evidence" value="ECO:0007669"/>
    <property type="project" value="InterPro"/>
</dbReference>
<dbReference type="SUPFAM" id="SSF52768">
    <property type="entry name" value="Arginase/deacetylase"/>
    <property type="match status" value="1"/>
</dbReference>
<evidence type="ECO:0000256" key="2">
    <source>
        <dbReference type="ARBA" id="ARBA00022801"/>
    </source>
</evidence>
<dbReference type="PANTHER" id="PTHR10625">
    <property type="entry name" value="HISTONE DEACETYLASE HDAC1-RELATED"/>
    <property type="match status" value="1"/>
</dbReference>
<dbReference type="InterPro" id="IPR000286">
    <property type="entry name" value="HDACs"/>
</dbReference>
<keyword evidence="2" id="KW-0378">Hydrolase</keyword>
<dbReference type="GO" id="GO:0040029">
    <property type="term" value="P:epigenetic regulation of gene expression"/>
    <property type="evidence" value="ECO:0007669"/>
    <property type="project" value="TreeGrafter"/>
</dbReference>
<proteinExistence type="inferred from homology"/>
<name>A0A7I9XSH5_9MYCO</name>
<dbReference type="GO" id="GO:0005737">
    <property type="term" value="C:cytoplasm"/>
    <property type="evidence" value="ECO:0007669"/>
    <property type="project" value="TreeGrafter"/>
</dbReference>
<evidence type="ECO:0000259" key="3">
    <source>
        <dbReference type="Pfam" id="PF00850"/>
    </source>
</evidence>
<dbReference type="PRINTS" id="PR01270">
    <property type="entry name" value="HDASUPER"/>
</dbReference>
<feature type="domain" description="Histone deacetylase" evidence="3">
    <location>
        <begin position="32"/>
        <end position="321"/>
    </location>
</feature>
<dbReference type="InterPro" id="IPR003084">
    <property type="entry name" value="HDAC_I/II"/>
</dbReference>
<evidence type="ECO:0000313" key="5">
    <source>
        <dbReference type="Proteomes" id="UP000465361"/>
    </source>
</evidence>
<dbReference type="CDD" id="cd09992">
    <property type="entry name" value="HDAC_classII"/>
    <property type="match status" value="1"/>
</dbReference>
<dbReference type="AlphaFoldDB" id="A0A7I9XSH5"/>
<dbReference type="InterPro" id="IPR037138">
    <property type="entry name" value="His_deacetylse_dom_sf"/>
</dbReference>
<dbReference type="GO" id="GO:0016787">
    <property type="term" value="F:hydrolase activity"/>
    <property type="evidence" value="ECO:0007669"/>
    <property type="project" value="UniProtKB-KW"/>
</dbReference>
<dbReference type="Proteomes" id="UP000465361">
    <property type="component" value="Unassembled WGS sequence"/>
</dbReference>
<dbReference type="EMBL" id="BLKW01000002">
    <property type="protein sequence ID" value="GFG72949.1"/>
    <property type="molecule type" value="Genomic_DNA"/>
</dbReference>
<dbReference type="PRINTS" id="PR01271">
    <property type="entry name" value="HISDACETLASE"/>
</dbReference>
<dbReference type="InterPro" id="IPR023696">
    <property type="entry name" value="Ureohydrolase_dom_sf"/>
</dbReference>
<comment type="caution">
    <text evidence="4">The sequence shown here is derived from an EMBL/GenBank/DDBJ whole genome shotgun (WGS) entry which is preliminary data.</text>
</comment>
<keyword evidence="5" id="KW-1185">Reference proteome</keyword>
<evidence type="ECO:0000313" key="4">
    <source>
        <dbReference type="EMBL" id="GFG72949.1"/>
    </source>
</evidence>
<protein>
    <submittedName>
        <fullName evidence="4">Histone deacetylase</fullName>
    </submittedName>
</protein>
<sequence>MLGEASYAHGMAQRRTVYATHPRYTDHDFRGHPENADRIRAVWRGLDESGLSARMQSLQPEPVDTGAILAVHSAEYLDMLGRVSALDRITFLDADTYVGPDALTIARLSAGGVVGAVDAVLTGRADNGLAAIRPPGHHAVADRGMGFCLLGNVAIAARHAQTHHDVDRVLIIDYDVHHGNGTEAMFYEDPSVLYISVHQQPLYPGTGAATDIGAGPGAGYTLNIPLPPASGDTGYATVFDRIVSVAAERFGPQLILVSLGFDAYWADPLAGMQLTLSGYSHLAAEVMRIAQRCCAGRVVFALEGGYHPDALRDGVSNVARILLGEPPTDPLGPPPRPRPEPDISAVVSTIQSLHRL</sequence>
<dbReference type="PANTHER" id="PTHR10625:SF11">
    <property type="entry name" value="HISTONE DEACETYLASE 14, CHLOROPLASTIC"/>
    <property type="match status" value="1"/>
</dbReference>
<dbReference type="Pfam" id="PF00850">
    <property type="entry name" value="Hist_deacetyl"/>
    <property type="match status" value="1"/>
</dbReference>
<reference evidence="4 5" key="1">
    <citation type="journal article" date="2019" name="Emerg. Microbes Infect.">
        <title>Comprehensive subspecies identification of 175 nontuberculous mycobacteria species based on 7547 genomic profiles.</title>
        <authorList>
            <person name="Matsumoto Y."/>
            <person name="Kinjo T."/>
            <person name="Motooka D."/>
            <person name="Nabeya D."/>
            <person name="Jung N."/>
            <person name="Uechi K."/>
            <person name="Horii T."/>
            <person name="Iida T."/>
            <person name="Fujita J."/>
            <person name="Nakamura S."/>
        </authorList>
    </citation>
    <scope>NUCLEOTIDE SEQUENCE [LARGE SCALE GENOMIC DNA]</scope>
    <source>
        <strain evidence="4 5">JCM 17322</strain>
    </source>
</reference>
<organism evidence="4 5">
    <name type="scientific">Mycobacterium botniense</name>
    <dbReference type="NCBI Taxonomy" id="84962"/>
    <lineage>
        <taxon>Bacteria</taxon>
        <taxon>Bacillati</taxon>
        <taxon>Actinomycetota</taxon>
        <taxon>Actinomycetes</taxon>
        <taxon>Mycobacteriales</taxon>
        <taxon>Mycobacteriaceae</taxon>
        <taxon>Mycobacterium</taxon>
    </lineage>
</organism>
<dbReference type="Gene3D" id="3.40.800.20">
    <property type="entry name" value="Histone deacetylase domain"/>
    <property type="match status" value="1"/>
</dbReference>
<dbReference type="InterPro" id="IPR023801">
    <property type="entry name" value="His_deacetylse_dom"/>
</dbReference>
<evidence type="ECO:0000256" key="1">
    <source>
        <dbReference type="ARBA" id="ARBA00005947"/>
    </source>
</evidence>